<evidence type="ECO:0000259" key="10">
    <source>
        <dbReference type="Pfam" id="PF08532"/>
    </source>
</evidence>
<dbReference type="Gene3D" id="3.40.50.880">
    <property type="match status" value="1"/>
</dbReference>
<gene>
    <name evidence="11" type="ORF">AB2B41_02630</name>
</gene>
<keyword evidence="12" id="KW-1185">Reference proteome</keyword>
<evidence type="ECO:0000259" key="9">
    <source>
        <dbReference type="Pfam" id="PF02449"/>
    </source>
</evidence>
<dbReference type="EC" id="3.2.1.23" evidence="3 8"/>
<evidence type="ECO:0000256" key="3">
    <source>
        <dbReference type="ARBA" id="ARBA00012756"/>
    </source>
</evidence>
<dbReference type="PIRSF" id="PIRSF001084">
    <property type="entry name" value="B-galactosidase"/>
    <property type="match status" value="1"/>
</dbReference>
<keyword evidence="5 8" id="KW-0378">Hydrolase</keyword>
<keyword evidence="6" id="KW-0862">Zinc</keyword>
<keyword evidence="7 8" id="KW-0326">Glycosidase</keyword>
<dbReference type="InterPro" id="IPR029062">
    <property type="entry name" value="Class_I_gatase-like"/>
</dbReference>
<evidence type="ECO:0000256" key="6">
    <source>
        <dbReference type="ARBA" id="ARBA00022833"/>
    </source>
</evidence>
<dbReference type="Gene3D" id="3.20.20.80">
    <property type="entry name" value="Glycosidases"/>
    <property type="match status" value="1"/>
</dbReference>
<dbReference type="EMBL" id="JBFNXX010000002">
    <property type="protein sequence ID" value="MEW9918483.1"/>
    <property type="molecule type" value="Genomic_DNA"/>
</dbReference>
<evidence type="ECO:0000256" key="2">
    <source>
        <dbReference type="ARBA" id="ARBA00005940"/>
    </source>
</evidence>
<feature type="domain" description="Beta-galactosidase trimerisation" evidence="10">
    <location>
        <begin position="401"/>
        <end position="587"/>
    </location>
</feature>
<dbReference type="InterPro" id="IPR017853">
    <property type="entry name" value="GH"/>
</dbReference>
<organism evidence="11 12">
    <name type="scientific">Sulfitobacter sediminis</name>
    <dbReference type="NCBI Taxonomy" id="3234186"/>
    <lineage>
        <taxon>Bacteria</taxon>
        <taxon>Pseudomonadati</taxon>
        <taxon>Pseudomonadota</taxon>
        <taxon>Alphaproteobacteria</taxon>
        <taxon>Rhodobacterales</taxon>
        <taxon>Roseobacteraceae</taxon>
        <taxon>Sulfitobacter</taxon>
    </lineage>
</organism>
<dbReference type="Proteomes" id="UP001556098">
    <property type="component" value="Unassembled WGS sequence"/>
</dbReference>
<feature type="domain" description="Glycoside hydrolase family 42 N-terminal" evidence="9">
    <location>
        <begin position="8"/>
        <end position="391"/>
    </location>
</feature>
<protein>
    <recommendedName>
        <fullName evidence="3 8">Beta-galactosidase</fullName>
        <shortName evidence="8">Beta-gal</shortName>
        <ecNumber evidence="3 8">3.2.1.23</ecNumber>
    </recommendedName>
</protein>
<evidence type="ECO:0000313" key="11">
    <source>
        <dbReference type="EMBL" id="MEW9918483.1"/>
    </source>
</evidence>
<dbReference type="Pfam" id="PF08532">
    <property type="entry name" value="Glyco_hydro_42M"/>
    <property type="match status" value="1"/>
</dbReference>
<evidence type="ECO:0000256" key="4">
    <source>
        <dbReference type="ARBA" id="ARBA00022723"/>
    </source>
</evidence>
<proteinExistence type="inferred from homology"/>
<dbReference type="SUPFAM" id="SSF52317">
    <property type="entry name" value="Class I glutamine amidotransferase-like"/>
    <property type="match status" value="1"/>
</dbReference>
<evidence type="ECO:0000256" key="1">
    <source>
        <dbReference type="ARBA" id="ARBA00001412"/>
    </source>
</evidence>
<dbReference type="Gene3D" id="2.60.40.1180">
    <property type="entry name" value="Golgi alpha-mannosidase II"/>
    <property type="match status" value="1"/>
</dbReference>
<comment type="caution">
    <text evidence="11">The sequence shown here is derived from an EMBL/GenBank/DDBJ whole genome shotgun (WGS) entry which is preliminary data.</text>
</comment>
<dbReference type="CDD" id="cd03143">
    <property type="entry name" value="A4_beta-galactosidase_middle_domain"/>
    <property type="match status" value="1"/>
</dbReference>
<reference evidence="11 12" key="1">
    <citation type="submission" date="2024-07" db="EMBL/GenBank/DDBJ databases">
        <title>Marimonas sp.nov., isolated from tidal-flat sediment.</title>
        <authorList>
            <person name="Jayan J.N."/>
            <person name="Lee S.S."/>
        </authorList>
    </citation>
    <scope>NUCLEOTIDE SEQUENCE [LARGE SCALE GENOMIC DNA]</scope>
    <source>
        <strain evidence="11 12">MJW-29</strain>
    </source>
</reference>
<evidence type="ECO:0000256" key="8">
    <source>
        <dbReference type="PIRNR" id="PIRNR001084"/>
    </source>
</evidence>
<comment type="catalytic activity">
    <reaction evidence="1 8">
        <text>Hydrolysis of terminal non-reducing beta-D-galactose residues in beta-D-galactosides.</text>
        <dbReference type="EC" id="3.2.1.23"/>
    </reaction>
</comment>
<accession>A0ABV3RIV6</accession>
<dbReference type="PANTHER" id="PTHR36447">
    <property type="entry name" value="BETA-GALACTOSIDASE GANA"/>
    <property type="match status" value="1"/>
</dbReference>
<dbReference type="PANTHER" id="PTHR36447:SF2">
    <property type="entry name" value="BETA-GALACTOSIDASE YESZ"/>
    <property type="match status" value="1"/>
</dbReference>
<dbReference type="InterPro" id="IPR013780">
    <property type="entry name" value="Glyco_hydro_b"/>
</dbReference>
<name>A0ABV3RIV6_9RHOB</name>
<dbReference type="RefSeq" id="WP_367876188.1">
    <property type="nucleotide sequence ID" value="NZ_JBFNXX010000002.1"/>
</dbReference>
<evidence type="ECO:0000256" key="5">
    <source>
        <dbReference type="ARBA" id="ARBA00022801"/>
    </source>
</evidence>
<sequence length="638" mass="71907">MKRALGVCYYPEHWPQEMWAEDARRMAEAGISWVRIGEFAWSRLEPSPGRYDFEWLDEAIETLTSAGLKIVLGTPSATPPRWMLKRFPDMLAVDAEGRPRGFGSRRHYCHSHAGYRQAAAEMAAHLGRRYGRNPRVAAWQIDNEYGCHETVLSYSDAARHAFRDWLAQRYQSTDALNRAWGNVFWSMEYDDFDDIDLPNLTVTQPNPAHEMAFRRFSSDQVIAWNAAQVAALRPLTDAPLIHNYMGRVMEFDHFKLARDLDIASWDSYPIGFLSDRLESDAAHKKTYLQQGDPDMQAFHHDLYRAMNNGRWWVMEQQPGPVNWAPYNPAPLPGMVRLWSWEAFAHGAEVVSYFRWRQAPFAQEQMHAGLRRADDAPAPALEEVAQVAAEIAGMPEIAHKKAPVAVIFDYASDWAWKTLPQGADFDYFRLVFDTYRALRRQGLSVDFLPPDATGDDLSGYRAVLVPGMAHMPGPLLAALEGADITCLIGPRSNLMTAEMSTTLPLGPGIPGLDLAVTRVESLPPGTTRPVEGGGALVHWAETLEGGADCLIRATDGRPVLCRAGRFHYVGGWPDAILWDRLIAEMLEEVISGPLPDGLRLRDTGKHLFAFNYSPEPVRWRNREIEPAGVAWWAHDETET</sequence>
<dbReference type="InterPro" id="IPR013529">
    <property type="entry name" value="Glyco_hydro_42_N"/>
</dbReference>
<dbReference type="InterPro" id="IPR003476">
    <property type="entry name" value="Glyco_hydro_42"/>
</dbReference>
<evidence type="ECO:0000313" key="12">
    <source>
        <dbReference type="Proteomes" id="UP001556098"/>
    </source>
</evidence>
<dbReference type="SUPFAM" id="SSF51445">
    <property type="entry name" value="(Trans)glycosidases"/>
    <property type="match status" value="1"/>
</dbReference>
<dbReference type="InterPro" id="IPR013738">
    <property type="entry name" value="Beta_galactosidase_Trimer"/>
</dbReference>
<dbReference type="Pfam" id="PF02449">
    <property type="entry name" value="Glyco_hydro_42"/>
    <property type="match status" value="1"/>
</dbReference>
<keyword evidence="4" id="KW-0479">Metal-binding</keyword>
<evidence type="ECO:0000256" key="7">
    <source>
        <dbReference type="ARBA" id="ARBA00023295"/>
    </source>
</evidence>
<comment type="similarity">
    <text evidence="2 8">Belongs to the glycosyl hydrolase 42 family.</text>
</comment>